<proteinExistence type="predicted"/>
<comment type="caution">
    <text evidence="5">The sequence shown here is derived from an EMBL/GenBank/DDBJ whole genome shotgun (WGS) entry which is preliminary data.</text>
</comment>
<evidence type="ECO:0000259" key="4">
    <source>
        <dbReference type="Pfam" id="PF25023"/>
    </source>
</evidence>
<dbReference type="InterPro" id="IPR051216">
    <property type="entry name" value="Teneurin"/>
</dbReference>
<dbReference type="Gene3D" id="2.180.10.10">
    <property type="entry name" value="RHS repeat-associated core"/>
    <property type="match status" value="2"/>
</dbReference>
<dbReference type="NCBIfam" id="TIGR03696">
    <property type="entry name" value="Rhs_assc_core"/>
    <property type="match status" value="1"/>
</dbReference>
<reference evidence="5 6" key="1">
    <citation type="submission" date="2024-09" db="EMBL/GenBank/DDBJ databases">
        <title>Laminarin stimulates single cell rates of sulfate reduction while oxygen inhibits transcriptomic activity in coastal marine sediment.</title>
        <authorList>
            <person name="Lindsay M."/>
            <person name="Orcutt B."/>
            <person name="Emerson D."/>
            <person name="Stepanauskas R."/>
            <person name="D'Angelo T."/>
        </authorList>
    </citation>
    <scope>NUCLEOTIDE SEQUENCE [LARGE SCALE GENOMIC DNA]</scope>
    <source>
        <strain evidence="5">SAG AM-311-K15</strain>
    </source>
</reference>
<dbReference type="InterPro" id="IPR022385">
    <property type="entry name" value="Rhs_assc_core"/>
</dbReference>
<dbReference type="InterPro" id="IPR006530">
    <property type="entry name" value="YD"/>
</dbReference>
<evidence type="ECO:0000256" key="3">
    <source>
        <dbReference type="ARBA" id="ARBA00023157"/>
    </source>
</evidence>
<dbReference type="Pfam" id="PF25023">
    <property type="entry name" value="TEN_YD-shell"/>
    <property type="match status" value="1"/>
</dbReference>
<name>A0ABV6YW06_UNCC1</name>
<feature type="domain" description="Teneurin-like YD-shell" evidence="4">
    <location>
        <begin position="3"/>
        <end position="838"/>
    </location>
</feature>
<dbReference type="EMBL" id="JBHPBY010000096">
    <property type="protein sequence ID" value="MFC1850386.1"/>
    <property type="molecule type" value="Genomic_DNA"/>
</dbReference>
<dbReference type="PANTHER" id="PTHR11219:SF69">
    <property type="entry name" value="TENEURIN-A"/>
    <property type="match status" value="1"/>
</dbReference>
<evidence type="ECO:0000256" key="2">
    <source>
        <dbReference type="ARBA" id="ARBA00022737"/>
    </source>
</evidence>
<dbReference type="InterPro" id="IPR056823">
    <property type="entry name" value="TEN-like_YD-shell"/>
</dbReference>
<keyword evidence="2" id="KW-0677">Repeat</keyword>
<keyword evidence="3" id="KW-1015">Disulfide bond</keyword>
<accession>A0ABV6YW06</accession>
<dbReference type="PANTHER" id="PTHR11219">
    <property type="entry name" value="TENEURIN AND N-ACETYLGLUCOSAMINE-1-PHOSPHODIESTER ALPHA-N-ACETYLGLUCOSAMINIDASE"/>
    <property type="match status" value="1"/>
</dbReference>
<evidence type="ECO:0000256" key="1">
    <source>
        <dbReference type="ARBA" id="ARBA00022536"/>
    </source>
</evidence>
<sequence>MLLQYGYDSTGRIITATDNYGSITTINRDPDGVPTSIIGPYGDSVSLTMNQNGYISHITNLETETIALDYNQSCLLSTMTDARSNSWSLTFNALGHLIRDDDPAGGYVTLTRTGNNNHFTVTVETALGRLSSYEVEEISDDVTHYVNTSACGCAIDSTVDTDDNRNITYPDGTTVSIQTANDPRWGPLVKLPETIIITGGLTAQIATNRTITLADQNDPLSLTQQIDTVTINGRHYTSTYQSPTRTITDQTPEGRQMLTTLDENGRVSSIEIPGISPVNYSYDSRGRVETISQGANRTYIFTYDSHGNLDTVTDPLSQTVSFDYDLADRMTKQVLPDLREINVSYDANGNVKTIQPSGRPIHEFNYTPVNQQEDYIPPDIGIGPPQNHYVYSLDRQLIQVQRPDGKTIDLAYNATTGKLETITIPRGQINLTYYPSTGNVYTMTAPGSETLTLTYDGPLLTETSFSGSVSGSVSRTYNNNFQMTSQSVNGGNTISYQYDNDGLLNQAGDLVINRDPQNVMITGTTIGSITDNLSYVDTIYGQNFGEVASYEALYNTTSLYSTTYERDHLGRITKKTETIEGEIHIYEYFYYPTGWLHEVKKDGVTISTYTYDDNGNLLSYTPQSGPPNTGTYDNQDRLTSYGNATYTYTDNGELLTKTDNGQTTIYSYDVLGNLVSVTLPDGTLIEYVIDAANRRIGKKVNGTLVQGFLYDNMLQPIAELDGIGQIVSIFGPGYMIKGGNTYRLIRDHLGSIRLVVNKDTGVIAQRIDYDEFGNAILDTNPGFQPFGFAGGIYDTDTGLTRFGARDYDPEIGRWTCKDPILFMGGQTNLYGYVMNDPINIIDIFGLSSDCVWNAFKERFTHNWKLTHYAFFGWPPKIKRTLISFITAGAVADYIGGSTVIKAAMGIKANWDLVSTLGYGRVIFTEIGPIAPTFFANMIAVGAALESGIIIGTGIDAYLYAINKCFPPCN</sequence>
<organism evidence="5 6">
    <name type="scientific">candidate division CSSED10-310 bacterium</name>
    <dbReference type="NCBI Taxonomy" id="2855610"/>
    <lineage>
        <taxon>Bacteria</taxon>
        <taxon>Bacteria division CSSED10-310</taxon>
    </lineage>
</organism>
<evidence type="ECO:0000313" key="6">
    <source>
        <dbReference type="Proteomes" id="UP001594351"/>
    </source>
</evidence>
<protein>
    <submittedName>
        <fullName evidence="5">RHS repeat domain-containing protein</fullName>
    </submittedName>
</protein>
<gene>
    <name evidence="5" type="ORF">ACFL27_09370</name>
</gene>
<keyword evidence="6" id="KW-1185">Reference proteome</keyword>
<evidence type="ECO:0000313" key="5">
    <source>
        <dbReference type="EMBL" id="MFC1850386.1"/>
    </source>
</evidence>
<keyword evidence="1" id="KW-0245">EGF-like domain</keyword>
<dbReference type="Proteomes" id="UP001594351">
    <property type="component" value="Unassembled WGS sequence"/>
</dbReference>
<dbReference type="NCBIfam" id="TIGR01643">
    <property type="entry name" value="YD_repeat_2x"/>
    <property type="match status" value="2"/>
</dbReference>